<accession>A0A418M090</accession>
<feature type="transmembrane region" description="Helical" evidence="1">
    <location>
        <begin position="60"/>
        <end position="80"/>
    </location>
</feature>
<dbReference type="GO" id="GO:0016020">
    <property type="term" value="C:membrane"/>
    <property type="evidence" value="ECO:0007669"/>
    <property type="project" value="InterPro"/>
</dbReference>
<reference evidence="3 4" key="1">
    <citation type="submission" date="2018-08" db="EMBL/GenBank/DDBJ databases">
        <title>Fibrisoma montanum sp. nov., isolated from Danxia mountain soil.</title>
        <authorList>
            <person name="Huang Y."/>
        </authorList>
    </citation>
    <scope>NUCLEOTIDE SEQUENCE [LARGE SCALE GENOMIC DNA]</scope>
    <source>
        <strain evidence="3 4">HYT19</strain>
    </source>
</reference>
<dbReference type="EMBL" id="QXED01000009">
    <property type="protein sequence ID" value="RIV19091.1"/>
    <property type="molecule type" value="Genomic_DNA"/>
</dbReference>
<organism evidence="3 4">
    <name type="scientific">Fibrisoma montanum</name>
    <dbReference type="NCBI Taxonomy" id="2305895"/>
    <lineage>
        <taxon>Bacteria</taxon>
        <taxon>Pseudomonadati</taxon>
        <taxon>Bacteroidota</taxon>
        <taxon>Cytophagia</taxon>
        <taxon>Cytophagales</taxon>
        <taxon>Spirosomataceae</taxon>
        <taxon>Fibrisoma</taxon>
    </lineage>
</organism>
<dbReference type="Proteomes" id="UP000283523">
    <property type="component" value="Unassembled WGS sequence"/>
</dbReference>
<name>A0A418M090_9BACT</name>
<feature type="domain" description="Signal transduction histidine kinase internal region" evidence="2">
    <location>
        <begin position="176"/>
        <end position="256"/>
    </location>
</feature>
<comment type="caution">
    <text evidence="3">The sequence shown here is derived from an EMBL/GenBank/DDBJ whole genome shotgun (WGS) entry which is preliminary data.</text>
</comment>
<keyword evidence="1" id="KW-0472">Membrane</keyword>
<proteinExistence type="predicted"/>
<evidence type="ECO:0000256" key="1">
    <source>
        <dbReference type="SAM" id="Phobius"/>
    </source>
</evidence>
<feature type="transmembrane region" description="Helical" evidence="1">
    <location>
        <begin position="92"/>
        <end position="111"/>
    </location>
</feature>
<evidence type="ECO:0000313" key="4">
    <source>
        <dbReference type="Proteomes" id="UP000283523"/>
    </source>
</evidence>
<keyword evidence="1" id="KW-1133">Transmembrane helix</keyword>
<evidence type="ECO:0000313" key="3">
    <source>
        <dbReference type="EMBL" id="RIV19091.1"/>
    </source>
</evidence>
<keyword evidence="1" id="KW-0812">Transmembrane</keyword>
<gene>
    <name evidence="3" type="ORF">DYU11_26740</name>
</gene>
<dbReference type="AlphaFoldDB" id="A0A418M090"/>
<dbReference type="InterPro" id="IPR010559">
    <property type="entry name" value="Sig_transdc_His_kin_internal"/>
</dbReference>
<keyword evidence="4" id="KW-1185">Reference proteome</keyword>
<evidence type="ECO:0000259" key="2">
    <source>
        <dbReference type="Pfam" id="PF06580"/>
    </source>
</evidence>
<sequence>MSVTMFKAAINFLRENNKRLIALALFSLIFYGSLFFMSYVVNPAQTIRDLTNQRSFPLNILAFVIESVITHYILIFEVILPAMRKERSRGKVLVIGILLFLVKFGFNYYSFLVERRDQERSSTLSSSTVLTENSVVWLILMSYLYALAISFSAALLVEWVQKGKERIMLEKQKTEAELSTLKHQINPHFLFNSLSFIYGKVIKQDKETADSVLMLANIMRYALGKSTGVDGTVNIMDELEHMKNVVEINQRRYNHELNIFYEEQIDDQSIRIVPLVLITLVENAFKHGDLHDPEYPLFIKVETSMNELSFVIRNKKGKGHKGLSNGVGLQNITQQLSLMYGERCRFLVGEGDMDFSVSLNISFPV</sequence>
<feature type="transmembrane region" description="Helical" evidence="1">
    <location>
        <begin position="135"/>
        <end position="157"/>
    </location>
</feature>
<dbReference type="PANTHER" id="PTHR34220:SF7">
    <property type="entry name" value="SENSOR HISTIDINE KINASE YPDA"/>
    <property type="match status" value="1"/>
</dbReference>
<dbReference type="Pfam" id="PF06580">
    <property type="entry name" value="His_kinase"/>
    <property type="match status" value="1"/>
</dbReference>
<feature type="transmembrane region" description="Helical" evidence="1">
    <location>
        <begin position="20"/>
        <end position="40"/>
    </location>
</feature>
<dbReference type="InterPro" id="IPR050640">
    <property type="entry name" value="Bact_2-comp_sensor_kinase"/>
</dbReference>
<dbReference type="GO" id="GO:0000155">
    <property type="term" value="F:phosphorelay sensor kinase activity"/>
    <property type="evidence" value="ECO:0007669"/>
    <property type="project" value="InterPro"/>
</dbReference>
<protein>
    <recommendedName>
        <fullName evidence="2">Signal transduction histidine kinase internal region domain-containing protein</fullName>
    </recommendedName>
</protein>
<dbReference type="InterPro" id="IPR036890">
    <property type="entry name" value="HATPase_C_sf"/>
</dbReference>
<dbReference type="Gene3D" id="3.30.565.10">
    <property type="entry name" value="Histidine kinase-like ATPase, C-terminal domain"/>
    <property type="match status" value="1"/>
</dbReference>
<dbReference type="PANTHER" id="PTHR34220">
    <property type="entry name" value="SENSOR HISTIDINE KINASE YPDA"/>
    <property type="match status" value="1"/>
</dbReference>